<evidence type="ECO:0000256" key="3">
    <source>
        <dbReference type="ARBA" id="ARBA00022617"/>
    </source>
</evidence>
<dbReference type="PANTHER" id="PTHR33577:SF16">
    <property type="entry name" value="HEME HALOPEROXIDASE FAMILY PROFILE DOMAIN-CONTAINING PROTEIN"/>
    <property type="match status" value="1"/>
</dbReference>
<dbReference type="GO" id="GO:0046872">
    <property type="term" value="F:metal ion binding"/>
    <property type="evidence" value="ECO:0007669"/>
    <property type="project" value="UniProtKB-KW"/>
</dbReference>
<reference evidence="10" key="1">
    <citation type="submission" date="2022-10" db="EMBL/GenBank/DDBJ databases">
        <title>Culturing micro-colonial fungi from biological soil crusts in the Mojave desert and describing Neophaeococcomyces mojavensis, and introducing the new genera and species Taxawa tesnikishii.</title>
        <authorList>
            <person name="Kurbessoian T."/>
            <person name="Stajich J.E."/>
        </authorList>
    </citation>
    <scope>NUCLEOTIDE SEQUENCE</scope>
    <source>
        <strain evidence="10">TK_41</strain>
    </source>
</reference>
<dbReference type="InterPro" id="IPR000028">
    <property type="entry name" value="Chloroperoxidase"/>
</dbReference>
<dbReference type="PROSITE" id="PS51405">
    <property type="entry name" value="HEME_HALOPEROXIDASE"/>
    <property type="match status" value="1"/>
</dbReference>
<dbReference type="InterPro" id="IPR036851">
    <property type="entry name" value="Chloroperoxidase-like_sf"/>
</dbReference>
<keyword evidence="11" id="KW-1185">Reference proteome</keyword>
<name>A0AA38X160_9EURO</name>
<dbReference type="EMBL" id="JAPDRK010000018">
    <property type="protein sequence ID" value="KAJ9604843.1"/>
    <property type="molecule type" value="Genomic_DNA"/>
</dbReference>
<comment type="caution">
    <text evidence="10">The sequence shown here is derived from an EMBL/GenBank/DDBJ whole genome shotgun (WGS) entry which is preliminary data.</text>
</comment>
<dbReference type="Proteomes" id="UP001172673">
    <property type="component" value="Unassembled WGS sequence"/>
</dbReference>
<evidence type="ECO:0000256" key="4">
    <source>
        <dbReference type="ARBA" id="ARBA00022723"/>
    </source>
</evidence>
<evidence type="ECO:0000313" key="10">
    <source>
        <dbReference type="EMBL" id="KAJ9604843.1"/>
    </source>
</evidence>
<dbReference type="PANTHER" id="PTHR33577">
    <property type="entry name" value="STERIGMATOCYSTIN BIOSYNTHESIS PEROXIDASE STCC-RELATED"/>
    <property type="match status" value="1"/>
</dbReference>
<dbReference type="SUPFAM" id="SSF47571">
    <property type="entry name" value="Cloroperoxidase"/>
    <property type="match status" value="1"/>
</dbReference>
<dbReference type="Gene3D" id="1.10.489.10">
    <property type="entry name" value="Chloroperoxidase-like"/>
    <property type="match status" value="1"/>
</dbReference>
<keyword evidence="4" id="KW-0479">Metal-binding</keyword>
<comment type="similarity">
    <text evidence="7">Belongs to the chloroperoxidase family.</text>
</comment>
<evidence type="ECO:0000259" key="9">
    <source>
        <dbReference type="PROSITE" id="PS51405"/>
    </source>
</evidence>
<gene>
    <name evidence="10" type="ORF">H2200_010958</name>
</gene>
<keyword evidence="3" id="KW-0349">Heme</keyword>
<accession>A0AA38X160</accession>
<comment type="cofactor">
    <cofactor evidence="1">
        <name>heme b</name>
        <dbReference type="ChEBI" id="CHEBI:60344"/>
    </cofactor>
</comment>
<keyword evidence="6" id="KW-0408">Iron</keyword>
<organism evidence="10 11">
    <name type="scientific">Cladophialophora chaetospira</name>
    <dbReference type="NCBI Taxonomy" id="386627"/>
    <lineage>
        <taxon>Eukaryota</taxon>
        <taxon>Fungi</taxon>
        <taxon>Dikarya</taxon>
        <taxon>Ascomycota</taxon>
        <taxon>Pezizomycotina</taxon>
        <taxon>Eurotiomycetes</taxon>
        <taxon>Chaetothyriomycetidae</taxon>
        <taxon>Chaetothyriales</taxon>
        <taxon>Herpotrichiellaceae</taxon>
        <taxon>Cladophialophora</taxon>
    </lineage>
</organism>
<feature type="signal peptide" evidence="8">
    <location>
        <begin position="1"/>
        <end position="20"/>
    </location>
</feature>
<evidence type="ECO:0000256" key="6">
    <source>
        <dbReference type="ARBA" id="ARBA00023004"/>
    </source>
</evidence>
<dbReference type="AlphaFoldDB" id="A0AA38X160"/>
<feature type="chain" id="PRO_5041262439" description="Heme haloperoxidase family profile domain-containing protein" evidence="8">
    <location>
        <begin position="21"/>
        <end position="445"/>
    </location>
</feature>
<keyword evidence="2" id="KW-0575">Peroxidase</keyword>
<keyword evidence="5" id="KW-0560">Oxidoreductase</keyword>
<evidence type="ECO:0000256" key="8">
    <source>
        <dbReference type="SAM" id="SignalP"/>
    </source>
</evidence>
<keyword evidence="8" id="KW-0732">Signal</keyword>
<evidence type="ECO:0000256" key="7">
    <source>
        <dbReference type="ARBA" id="ARBA00025795"/>
    </source>
</evidence>
<evidence type="ECO:0000313" key="11">
    <source>
        <dbReference type="Proteomes" id="UP001172673"/>
    </source>
</evidence>
<dbReference type="GO" id="GO:0004601">
    <property type="term" value="F:peroxidase activity"/>
    <property type="evidence" value="ECO:0007669"/>
    <property type="project" value="UniProtKB-KW"/>
</dbReference>
<proteinExistence type="inferred from homology"/>
<evidence type="ECO:0000256" key="1">
    <source>
        <dbReference type="ARBA" id="ARBA00001970"/>
    </source>
</evidence>
<dbReference type="Pfam" id="PF01328">
    <property type="entry name" value="Peroxidase_2"/>
    <property type="match status" value="1"/>
</dbReference>
<feature type="domain" description="Heme haloperoxidase family profile" evidence="9">
    <location>
        <begin position="72"/>
        <end position="322"/>
    </location>
</feature>
<evidence type="ECO:0000256" key="2">
    <source>
        <dbReference type="ARBA" id="ARBA00022559"/>
    </source>
</evidence>
<evidence type="ECO:0000256" key="5">
    <source>
        <dbReference type="ARBA" id="ARBA00023002"/>
    </source>
</evidence>
<protein>
    <recommendedName>
        <fullName evidence="9">Heme haloperoxidase family profile domain-containing protein</fullName>
    </recommendedName>
</protein>
<sequence length="445" mass="48067">MKFLLSGWVTLLVSSTISLAFPTASNIALLARAGGLDIPDGLSFDEIVRQVQHRRKKRLFVDFLKQPVQVDGVHAWQPPGPNAQRGPCPGLNALANHGYIDRSGVAKFLDVIGVMNDVYGMGVDLATILSVMGTVWTGDPLSLSPGFSLDKSSPQVQNLLGNLLGLLGEPRGIGRSHNWLEADGSMTRNDLYVTGDASTMNMDRFLQLYNRPGEDSDVISTDDALQHAVEMLHQCVANNPYCWAGPFTGAIARNAGVAFALRILSNHSEENPGGIMTKEVLKSFWGVVDNKDGSFQYKRGWERIPKNWFRTPVDYGLVQLNLDLVDWFVQYPELASIGGNTGTVNSFTPVNLTDLSGGLLDAGTLLKGNNLLCFAFQIVKTVSPDSLSPLYSTLAVPLKLLTDALGSALGPLTCPPFEDLTYGGQPVWESLTSIYGGANRAGSPL</sequence>